<dbReference type="EMBL" id="JBHSGG010000002">
    <property type="protein sequence ID" value="MFC4726886.1"/>
    <property type="molecule type" value="Genomic_DNA"/>
</dbReference>
<evidence type="ECO:0000256" key="1">
    <source>
        <dbReference type="ARBA" id="ARBA00022617"/>
    </source>
</evidence>
<dbReference type="Proteomes" id="UP001595892">
    <property type="component" value="Unassembled WGS sequence"/>
</dbReference>
<gene>
    <name evidence="8" type="ORF">ACFO3Q_01665</name>
</gene>
<comment type="caution">
    <text evidence="8">The sequence shown here is derived from an EMBL/GenBank/DDBJ whole genome shotgun (WGS) entry which is preliminary data.</text>
</comment>
<evidence type="ECO:0000313" key="9">
    <source>
        <dbReference type="Proteomes" id="UP001595892"/>
    </source>
</evidence>
<evidence type="ECO:0000256" key="6">
    <source>
        <dbReference type="SAM" id="SignalP"/>
    </source>
</evidence>
<reference evidence="9" key="1">
    <citation type="journal article" date="2019" name="Int. J. Syst. Evol. Microbiol.">
        <title>The Global Catalogue of Microorganisms (GCM) 10K type strain sequencing project: providing services to taxonomists for standard genome sequencing and annotation.</title>
        <authorList>
            <consortium name="The Broad Institute Genomics Platform"/>
            <consortium name="The Broad Institute Genome Sequencing Center for Infectious Disease"/>
            <person name="Wu L."/>
            <person name="Ma J."/>
        </authorList>
    </citation>
    <scope>NUCLEOTIDE SEQUENCE [LARGE SCALE GENOMIC DNA]</scope>
    <source>
        <strain evidence="9">CGMCC 1.13574</strain>
    </source>
</reference>
<name>A0ABV9NF24_9GAMM</name>
<keyword evidence="3 4" id="KW-0408">Iron</keyword>
<dbReference type="PROSITE" id="PS51007">
    <property type="entry name" value="CYTC"/>
    <property type="match status" value="1"/>
</dbReference>
<dbReference type="InterPro" id="IPR036909">
    <property type="entry name" value="Cyt_c-like_dom_sf"/>
</dbReference>
<evidence type="ECO:0000259" key="7">
    <source>
        <dbReference type="PROSITE" id="PS51007"/>
    </source>
</evidence>
<dbReference type="InterPro" id="IPR009056">
    <property type="entry name" value="Cyt_c-like_dom"/>
</dbReference>
<dbReference type="SUPFAM" id="SSF46626">
    <property type="entry name" value="Cytochrome c"/>
    <property type="match status" value="1"/>
</dbReference>
<dbReference type="Pfam" id="PF00034">
    <property type="entry name" value="Cytochrom_C"/>
    <property type="match status" value="1"/>
</dbReference>
<dbReference type="RefSeq" id="WP_377002844.1">
    <property type="nucleotide sequence ID" value="NZ_JBHSGG010000002.1"/>
</dbReference>
<proteinExistence type="predicted"/>
<accession>A0ABV9NF24</accession>
<feature type="signal peptide" evidence="6">
    <location>
        <begin position="1"/>
        <end position="35"/>
    </location>
</feature>
<feature type="domain" description="Cytochrome c" evidence="7">
    <location>
        <begin position="84"/>
        <end position="179"/>
    </location>
</feature>
<protein>
    <submittedName>
        <fullName evidence="8">C-type cytochrome</fullName>
    </submittedName>
</protein>
<keyword evidence="2 4" id="KW-0479">Metal-binding</keyword>
<dbReference type="Gene3D" id="1.10.760.10">
    <property type="entry name" value="Cytochrome c-like domain"/>
    <property type="match status" value="1"/>
</dbReference>
<keyword evidence="6" id="KW-0732">Signal</keyword>
<evidence type="ECO:0000256" key="5">
    <source>
        <dbReference type="SAM" id="MobiDB-lite"/>
    </source>
</evidence>
<feature type="chain" id="PRO_5046280736" evidence="6">
    <location>
        <begin position="36"/>
        <end position="187"/>
    </location>
</feature>
<dbReference type="PROSITE" id="PS51257">
    <property type="entry name" value="PROKAR_LIPOPROTEIN"/>
    <property type="match status" value="1"/>
</dbReference>
<keyword evidence="9" id="KW-1185">Reference proteome</keyword>
<evidence type="ECO:0000256" key="3">
    <source>
        <dbReference type="ARBA" id="ARBA00023004"/>
    </source>
</evidence>
<feature type="compositionally biased region" description="Low complexity" evidence="5">
    <location>
        <begin position="46"/>
        <end position="71"/>
    </location>
</feature>
<evidence type="ECO:0000256" key="4">
    <source>
        <dbReference type="PROSITE-ProRule" id="PRU00433"/>
    </source>
</evidence>
<organism evidence="8 9">
    <name type="scientific">Coralloluteibacterium thermophilum</name>
    <dbReference type="NCBI Taxonomy" id="2707049"/>
    <lineage>
        <taxon>Bacteria</taxon>
        <taxon>Pseudomonadati</taxon>
        <taxon>Pseudomonadota</taxon>
        <taxon>Gammaproteobacteria</taxon>
        <taxon>Lysobacterales</taxon>
        <taxon>Lysobacteraceae</taxon>
        <taxon>Coralloluteibacterium</taxon>
    </lineage>
</organism>
<evidence type="ECO:0000313" key="8">
    <source>
        <dbReference type="EMBL" id="MFC4726886.1"/>
    </source>
</evidence>
<sequence length="187" mass="19251">MMYRQHKILGQIPKRLLASLLFCGLVGCGQMESQAAPAAAAEPAPVASAPAPTSAPAPAAEAAVPEAAETPSLPEGGPVEVTPELVEAGRKIYFSAGCNACHGGTGGGGMCPPLTNDIWIYGDSDDVLRVIISEGTAGMVKYGLPRIGQERVVGQMPPFDAVLQEGDVDKLVAFIRSVHADKGESAK</sequence>
<evidence type="ECO:0000256" key="2">
    <source>
        <dbReference type="ARBA" id="ARBA00022723"/>
    </source>
</evidence>
<feature type="region of interest" description="Disordered" evidence="5">
    <location>
        <begin position="46"/>
        <end position="80"/>
    </location>
</feature>
<keyword evidence="1 4" id="KW-0349">Heme</keyword>